<dbReference type="RefSeq" id="WP_238748071.1">
    <property type="nucleotide sequence ID" value="NZ_JAKOOW010000032.1"/>
</dbReference>
<dbReference type="EMBL" id="JAKOOW010000032">
    <property type="protein sequence ID" value="MCG6504561.1"/>
    <property type="molecule type" value="Genomic_DNA"/>
</dbReference>
<dbReference type="Proteomes" id="UP001298424">
    <property type="component" value="Unassembled WGS sequence"/>
</dbReference>
<evidence type="ECO:0000256" key="3">
    <source>
        <dbReference type="SAM" id="SignalP"/>
    </source>
</evidence>
<evidence type="ECO:0000313" key="5">
    <source>
        <dbReference type="Proteomes" id="UP001298424"/>
    </source>
</evidence>
<protein>
    <submittedName>
        <fullName evidence="4">Alpha/beta hydrolase</fullName>
    </submittedName>
</protein>
<dbReference type="InterPro" id="IPR052558">
    <property type="entry name" value="Siderophore_Hydrolase_D"/>
</dbReference>
<evidence type="ECO:0000313" key="4">
    <source>
        <dbReference type="EMBL" id="MCG6504561.1"/>
    </source>
</evidence>
<dbReference type="SUPFAM" id="SSF53474">
    <property type="entry name" value="alpha/beta-Hydrolases"/>
    <property type="match status" value="1"/>
</dbReference>
<dbReference type="InterPro" id="IPR029058">
    <property type="entry name" value="AB_hydrolase_fold"/>
</dbReference>
<dbReference type="PANTHER" id="PTHR40841">
    <property type="entry name" value="SIDEROPHORE TRIACETYLFUSARININE C ESTERASE"/>
    <property type="match status" value="1"/>
</dbReference>
<name>A0ABS9NP38_9NEIS</name>
<gene>
    <name evidence="4" type="ORF">MB824_08635</name>
</gene>
<comment type="caution">
    <text evidence="4">The sequence shown here is derived from an EMBL/GenBank/DDBJ whole genome shotgun (WGS) entry which is preliminary data.</text>
</comment>
<accession>A0ABS9NP38</accession>
<dbReference type="PANTHER" id="PTHR40841:SF2">
    <property type="entry name" value="SIDEROPHORE-DEGRADING ESTERASE (EUROFUNG)"/>
    <property type="match status" value="1"/>
</dbReference>
<sequence length="324" mass="35989">MTSPLKKYLAAALLLLPFAAPAAQPESHPAAQVGAQEFILRDSAGLKREYRIQVAAVGKAPASGYPVLYVLDGDALFPMVTGAAQNMVMRAEENNAVPLLIVGVGYPNGELFDFAARAEDYTPPSADYAQSGDRMSKRFGGGEHFHRFLTGRLRDEIAARYPVNRSQQWLMGHSYGGLFTLYSLLVHPGSFNNYLAASPSVWWNQRRILENIPPFVKNAAKLKKQTAGRAPLGLRITVGEYEQTLVPWMPQEAARKELLEKRGMVRDARHIAQELSAVPPQVLHSEWKLYPQETHATVLLPAINDNLKWLFARCKADDTCRPQP</sequence>
<proteinExistence type="inferred from homology"/>
<dbReference type="InterPro" id="IPR000801">
    <property type="entry name" value="Esterase-like"/>
</dbReference>
<dbReference type="GO" id="GO:0016787">
    <property type="term" value="F:hydrolase activity"/>
    <property type="evidence" value="ECO:0007669"/>
    <property type="project" value="UniProtKB-KW"/>
</dbReference>
<comment type="similarity">
    <text evidence="1">Belongs to the esterase D family.</text>
</comment>
<keyword evidence="3" id="KW-0732">Signal</keyword>
<reference evidence="4 5" key="1">
    <citation type="submission" date="2022-02" db="EMBL/GenBank/DDBJ databases">
        <title>Genome sequence data of Kingella unionensis sp. nov. strain CICC 24913 (CCUG 75125).</title>
        <authorList>
            <person name="Xiao M."/>
        </authorList>
    </citation>
    <scope>NUCLEOTIDE SEQUENCE [LARGE SCALE GENOMIC DNA]</scope>
    <source>
        <strain evidence="4 5">CICC 24913</strain>
    </source>
</reference>
<keyword evidence="2 4" id="KW-0378">Hydrolase</keyword>
<feature type="chain" id="PRO_5045837975" evidence="3">
    <location>
        <begin position="23"/>
        <end position="324"/>
    </location>
</feature>
<evidence type="ECO:0000256" key="2">
    <source>
        <dbReference type="ARBA" id="ARBA00022801"/>
    </source>
</evidence>
<dbReference type="Gene3D" id="3.40.50.1820">
    <property type="entry name" value="alpha/beta hydrolase"/>
    <property type="match status" value="1"/>
</dbReference>
<feature type="signal peptide" evidence="3">
    <location>
        <begin position="1"/>
        <end position="22"/>
    </location>
</feature>
<keyword evidence="5" id="KW-1185">Reference proteome</keyword>
<dbReference type="Pfam" id="PF00756">
    <property type="entry name" value="Esterase"/>
    <property type="match status" value="1"/>
</dbReference>
<organism evidence="4 5">
    <name type="scientific">Kingella pumchi</name>
    <dbReference type="NCBI Taxonomy" id="2779506"/>
    <lineage>
        <taxon>Bacteria</taxon>
        <taxon>Pseudomonadati</taxon>
        <taxon>Pseudomonadota</taxon>
        <taxon>Betaproteobacteria</taxon>
        <taxon>Neisseriales</taxon>
        <taxon>Neisseriaceae</taxon>
        <taxon>Kingella</taxon>
    </lineage>
</organism>
<evidence type="ECO:0000256" key="1">
    <source>
        <dbReference type="ARBA" id="ARBA00005622"/>
    </source>
</evidence>